<organism evidence="2 3">
    <name type="scientific">Microvirga aerophila</name>
    <dbReference type="NCBI Taxonomy" id="670291"/>
    <lineage>
        <taxon>Bacteria</taxon>
        <taxon>Pseudomonadati</taxon>
        <taxon>Pseudomonadota</taxon>
        <taxon>Alphaproteobacteria</taxon>
        <taxon>Hyphomicrobiales</taxon>
        <taxon>Methylobacteriaceae</taxon>
        <taxon>Microvirga</taxon>
    </lineage>
</organism>
<dbReference type="CDD" id="cd00592">
    <property type="entry name" value="HTH_MerR-like"/>
    <property type="match status" value="1"/>
</dbReference>
<dbReference type="Pfam" id="PF13411">
    <property type="entry name" value="MerR_1"/>
    <property type="match status" value="1"/>
</dbReference>
<dbReference type="RefSeq" id="WP_114186304.1">
    <property type="nucleotide sequence ID" value="NZ_BJYU01000024.1"/>
</dbReference>
<dbReference type="OrthoDB" id="8444365at2"/>
<dbReference type="AlphaFoldDB" id="A0A512BRC1"/>
<name>A0A512BRC1_9HYPH</name>
<dbReference type="GO" id="GO:0003677">
    <property type="term" value="F:DNA binding"/>
    <property type="evidence" value="ECO:0007669"/>
    <property type="project" value="InterPro"/>
</dbReference>
<keyword evidence="3" id="KW-1185">Reference proteome</keyword>
<evidence type="ECO:0000313" key="3">
    <source>
        <dbReference type="Proteomes" id="UP000321085"/>
    </source>
</evidence>
<dbReference type="EMBL" id="BJYU01000024">
    <property type="protein sequence ID" value="GEO14435.1"/>
    <property type="molecule type" value="Genomic_DNA"/>
</dbReference>
<sequence length="231" mass="25303">MAESYTIGEIAAAHDENVRTVRFWVDSGVIRPIEGTGHGGKGSSRRFDEAEMRFAGLAKRLAAMNSPVGEIGTVIEAIRSMEPWSLFADLQEQAGRMQQEASEALAGGPRPTRFVALNKLLALLSRAALCSAKTEIELIISYYQEAGEVKSRIIFLPKTPDLRVDGIARVALHGFIGFKALTLNPDRDIWVSFKPDAETIEIMNTGYSIVLRMTANMIGAYKDTAKKKAEA</sequence>
<reference evidence="2 3" key="1">
    <citation type="submission" date="2019-07" db="EMBL/GenBank/DDBJ databases">
        <title>Whole genome shotgun sequence of Microvirga aerophila NBRC 106136.</title>
        <authorList>
            <person name="Hosoyama A."/>
            <person name="Uohara A."/>
            <person name="Ohji S."/>
            <person name="Ichikawa N."/>
        </authorList>
    </citation>
    <scope>NUCLEOTIDE SEQUENCE [LARGE SCALE GENOMIC DNA]</scope>
    <source>
        <strain evidence="2 3">NBRC 106136</strain>
    </source>
</reference>
<feature type="domain" description="HTH merR-type" evidence="1">
    <location>
        <begin position="5"/>
        <end position="76"/>
    </location>
</feature>
<evidence type="ECO:0000259" key="1">
    <source>
        <dbReference type="Pfam" id="PF13411"/>
    </source>
</evidence>
<dbReference type="InterPro" id="IPR009061">
    <property type="entry name" value="DNA-bd_dom_put_sf"/>
</dbReference>
<evidence type="ECO:0000313" key="2">
    <source>
        <dbReference type="EMBL" id="GEO14435.1"/>
    </source>
</evidence>
<proteinExistence type="predicted"/>
<dbReference type="GO" id="GO:0006355">
    <property type="term" value="P:regulation of DNA-templated transcription"/>
    <property type="evidence" value="ECO:0007669"/>
    <property type="project" value="InterPro"/>
</dbReference>
<gene>
    <name evidence="2" type="ORF">MAE02_21310</name>
</gene>
<dbReference type="InterPro" id="IPR000551">
    <property type="entry name" value="MerR-type_HTH_dom"/>
</dbReference>
<accession>A0A512BRC1</accession>
<dbReference type="Gene3D" id="1.10.1660.10">
    <property type="match status" value="1"/>
</dbReference>
<dbReference type="SUPFAM" id="SSF46955">
    <property type="entry name" value="Putative DNA-binding domain"/>
    <property type="match status" value="1"/>
</dbReference>
<comment type="caution">
    <text evidence="2">The sequence shown here is derived from an EMBL/GenBank/DDBJ whole genome shotgun (WGS) entry which is preliminary data.</text>
</comment>
<dbReference type="Proteomes" id="UP000321085">
    <property type="component" value="Unassembled WGS sequence"/>
</dbReference>
<protein>
    <recommendedName>
        <fullName evidence="1">HTH merR-type domain-containing protein</fullName>
    </recommendedName>
</protein>